<feature type="binding site" evidence="3">
    <location>
        <position position="38"/>
    </location>
    <ligand>
        <name>Zn(2+)</name>
        <dbReference type="ChEBI" id="CHEBI:29105"/>
    </ligand>
</feature>
<gene>
    <name evidence="3" type="primary">yacG</name>
    <name evidence="4" type="ORF">GCM10011322_30220</name>
</gene>
<dbReference type="RefSeq" id="WP_210317647.1">
    <property type="nucleotide sequence ID" value="NZ_BMMF01000009.1"/>
</dbReference>
<dbReference type="GO" id="GO:0008657">
    <property type="term" value="F:DNA topoisomerase type II (double strand cut, ATP-hydrolyzing) inhibitor activity"/>
    <property type="evidence" value="ECO:0007669"/>
    <property type="project" value="UniProtKB-UniRule"/>
</dbReference>
<feature type="binding site" evidence="3">
    <location>
        <position position="34"/>
    </location>
    <ligand>
        <name>Zn(2+)</name>
        <dbReference type="ChEBI" id="CHEBI:29105"/>
    </ligand>
</feature>
<comment type="similarity">
    <text evidence="3">Belongs to the DNA gyrase inhibitor YacG family.</text>
</comment>
<evidence type="ECO:0000256" key="1">
    <source>
        <dbReference type="ARBA" id="ARBA00022723"/>
    </source>
</evidence>
<sequence length="68" mass="7758">MARKTVNEDDLRPMEDSVCPICGKTTIVKYRPFCSKRCADVDLQRWFTGAYAVPVVEEDRSADADEEE</sequence>
<dbReference type="InterPro" id="IPR005584">
    <property type="entry name" value="DNA_gyrase_inhibitor_YacG"/>
</dbReference>
<keyword evidence="5" id="KW-1185">Reference proteome</keyword>
<dbReference type="GO" id="GO:0008270">
    <property type="term" value="F:zinc ion binding"/>
    <property type="evidence" value="ECO:0007669"/>
    <property type="project" value="UniProtKB-UniRule"/>
</dbReference>
<evidence type="ECO:0000256" key="2">
    <source>
        <dbReference type="ARBA" id="ARBA00022833"/>
    </source>
</evidence>
<dbReference type="PANTHER" id="PTHR36150">
    <property type="entry name" value="DNA GYRASE INHIBITOR YACG"/>
    <property type="match status" value="1"/>
</dbReference>
<evidence type="ECO:0000313" key="4">
    <source>
        <dbReference type="EMBL" id="GGK41067.1"/>
    </source>
</evidence>
<protein>
    <recommendedName>
        <fullName evidence="3">DNA gyrase inhibitor YacG</fullName>
    </recommendedName>
</protein>
<dbReference type="EMBL" id="BMMF01000009">
    <property type="protein sequence ID" value="GGK41067.1"/>
    <property type="molecule type" value="Genomic_DNA"/>
</dbReference>
<dbReference type="AlphaFoldDB" id="A0A917QAT7"/>
<keyword evidence="1 3" id="KW-0479">Metal-binding</keyword>
<dbReference type="GO" id="GO:0006355">
    <property type="term" value="P:regulation of DNA-templated transcription"/>
    <property type="evidence" value="ECO:0007669"/>
    <property type="project" value="InterPro"/>
</dbReference>
<evidence type="ECO:0000313" key="5">
    <source>
        <dbReference type="Proteomes" id="UP000600449"/>
    </source>
</evidence>
<dbReference type="Pfam" id="PF03884">
    <property type="entry name" value="YacG"/>
    <property type="match status" value="1"/>
</dbReference>
<dbReference type="InterPro" id="IPR013088">
    <property type="entry name" value="Znf_NHR/GATA"/>
</dbReference>
<comment type="caution">
    <text evidence="4">The sequence shown here is derived from an EMBL/GenBank/DDBJ whole genome shotgun (WGS) entry which is preliminary data.</text>
</comment>
<keyword evidence="2 3" id="KW-0862">Zinc</keyword>
<proteinExistence type="inferred from homology"/>
<name>A0A917QAT7_9HYPH</name>
<comment type="function">
    <text evidence="3">Inhibits all the catalytic activities of DNA gyrase by preventing its interaction with DNA. Acts by binding directly to the C-terminal domain of GyrB, which probably disrupts DNA binding by the gyrase.</text>
</comment>
<dbReference type="HAMAP" id="MF_00649">
    <property type="entry name" value="DNA_gyrase_inhibitor_YacG"/>
    <property type="match status" value="1"/>
</dbReference>
<dbReference type="Gene3D" id="3.30.50.10">
    <property type="entry name" value="Erythroid Transcription Factor GATA-1, subunit A"/>
    <property type="match status" value="1"/>
</dbReference>
<reference evidence="4 5" key="1">
    <citation type="journal article" date="2014" name="Int. J. Syst. Evol. Microbiol.">
        <title>Complete genome sequence of Corynebacterium casei LMG S-19264T (=DSM 44701T), isolated from a smear-ripened cheese.</title>
        <authorList>
            <consortium name="US DOE Joint Genome Institute (JGI-PGF)"/>
            <person name="Walter F."/>
            <person name="Albersmeier A."/>
            <person name="Kalinowski J."/>
            <person name="Ruckert C."/>
        </authorList>
    </citation>
    <scope>NUCLEOTIDE SEQUENCE [LARGE SCALE GENOMIC DNA]</scope>
    <source>
        <strain evidence="4 5">CGMCC 1.9161</strain>
    </source>
</reference>
<accession>A0A917QAT7</accession>
<feature type="binding site" evidence="3">
    <location>
        <position position="19"/>
    </location>
    <ligand>
        <name>Zn(2+)</name>
        <dbReference type="ChEBI" id="CHEBI:29105"/>
    </ligand>
</feature>
<comment type="subunit">
    <text evidence="3">Interacts with GyrB.</text>
</comment>
<evidence type="ECO:0000256" key="3">
    <source>
        <dbReference type="HAMAP-Rule" id="MF_00649"/>
    </source>
</evidence>
<dbReference type="SUPFAM" id="SSF57716">
    <property type="entry name" value="Glucocorticoid receptor-like (DNA-binding domain)"/>
    <property type="match status" value="1"/>
</dbReference>
<feature type="binding site" evidence="3">
    <location>
        <position position="22"/>
    </location>
    <ligand>
        <name>Zn(2+)</name>
        <dbReference type="ChEBI" id="CHEBI:29105"/>
    </ligand>
</feature>
<comment type="cofactor">
    <cofactor evidence="3">
        <name>Zn(2+)</name>
        <dbReference type="ChEBI" id="CHEBI:29105"/>
    </cofactor>
    <text evidence="3">Binds 1 zinc ion.</text>
</comment>
<dbReference type="PANTHER" id="PTHR36150:SF1">
    <property type="entry name" value="DNA GYRASE INHIBITOR YACG"/>
    <property type="match status" value="1"/>
</dbReference>
<organism evidence="4 5">
    <name type="scientific">Salinarimonas ramus</name>
    <dbReference type="NCBI Taxonomy" id="690164"/>
    <lineage>
        <taxon>Bacteria</taxon>
        <taxon>Pseudomonadati</taxon>
        <taxon>Pseudomonadota</taxon>
        <taxon>Alphaproteobacteria</taxon>
        <taxon>Hyphomicrobiales</taxon>
        <taxon>Salinarimonadaceae</taxon>
        <taxon>Salinarimonas</taxon>
    </lineage>
</organism>
<dbReference type="Proteomes" id="UP000600449">
    <property type="component" value="Unassembled WGS sequence"/>
</dbReference>